<name>A0ABQ5TGP7_9BACI</name>
<dbReference type="Gene3D" id="3.40.630.30">
    <property type="match status" value="1"/>
</dbReference>
<evidence type="ECO:0000313" key="3">
    <source>
        <dbReference type="Proteomes" id="UP001275436"/>
    </source>
</evidence>
<comment type="caution">
    <text evidence="2">The sequence shown here is derived from an EMBL/GenBank/DDBJ whole genome shotgun (WGS) entry which is preliminary data.</text>
</comment>
<dbReference type="InterPro" id="IPR016181">
    <property type="entry name" value="Acyl_CoA_acyltransferase"/>
</dbReference>
<organism evidence="2 3">
    <name type="scientific">Oceanobacillus kimchii</name>
    <dbReference type="NCBI Taxonomy" id="746691"/>
    <lineage>
        <taxon>Bacteria</taxon>
        <taxon>Bacillati</taxon>
        <taxon>Bacillota</taxon>
        <taxon>Bacilli</taxon>
        <taxon>Bacillales</taxon>
        <taxon>Bacillaceae</taxon>
        <taxon>Oceanobacillus</taxon>
    </lineage>
</organism>
<dbReference type="Proteomes" id="UP001275436">
    <property type="component" value="Unassembled WGS sequence"/>
</dbReference>
<evidence type="ECO:0000259" key="1">
    <source>
        <dbReference type="PROSITE" id="PS51186"/>
    </source>
</evidence>
<dbReference type="InterPro" id="IPR000182">
    <property type="entry name" value="GNAT_dom"/>
</dbReference>
<gene>
    <name evidence="2" type="primary">yjbC_1</name>
    <name evidence="2" type="ORF">MACH08_10710</name>
</gene>
<keyword evidence="3" id="KW-1185">Reference proteome</keyword>
<accession>A0ABQ5TGP7</accession>
<evidence type="ECO:0000313" key="2">
    <source>
        <dbReference type="EMBL" id="GLO65287.1"/>
    </source>
</evidence>
<sequence>MDWFERLNNYFPEDEMKAKQQMDILLKEKGDHYHKDESDVHILMYAEFEHFVFIDFLWVSEKARGKGIGKKLIQMLKDKGKTILLEVEPVDENNQDTEKRLRFYTREGFKLASNIGYVFQAFVANAETPLSIMYWDSYEKTDNEIYQHMRTVYQEIHTYKAFEIYGYKPKQISDVIWIKNQGGFYN</sequence>
<dbReference type="RefSeq" id="WP_069686314.1">
    <property type="nucleotide sequence ID" value="NZ_BSKO01000001.1"/>
</dbReference>
<reference evidence="2 3" key="1">
    <citation type="submission" date="2023-02" db="EMBL/GenBank/DDBJ databases">
        <title>Oceanobacillus kimchii IFOP_LL358 isolated form Alexandrium catenella lab strain.</title>
        <authorList>
            <person name="Gajardo G."/>
            <person name="Ueki S."/>
            <person name="Maruyama F."/>
        </authorList>
    </citation>
    <scope>NUCLEOTIDE SEQUENCE [LARGE SCALE GENOMIC DNA]</scope>
    <source>
        <strain evidence="2 3">IFOP_LL358</strain>
    </source>
</reference>
<proteinExistence type="predicted"/>
<dbReference type="EMBL" id="BSKO01000001">
    <property type="protein sequence ID" value="GLO65287.1"/>
    <property type="molecule type" value="Genomic_DNA"/>
</dbReference>
<protein>
    <submittedName>
        <fullName evidence="2">Acetyltransferase YjbC</fullName>
    </submittedName>
</protein>
<dbReference type="CDD" id="cd04301">
    <property type="entry name" value="NAT_SF"/>
    <property type="match status" value="1"/>
</dbReference>
<dbReference type="SUPFAM" id="SSF55729">
    <property type="entry name" value="Acyl-CoA N-acyltransferases (Nat)"/>
    <property type="match status" value="1"/>
</dbReference>
<feature type="domain" description="N-acetyltransferase" evidence="1">
    <location>
        <begin position="1"/>
        <end position="141"/>
    </location>
</feature>
<dbReference type="PROSITE" id="PS51186">
    <property type="entry name" value="GNAT"/>
    <property type="match status" value="1"/>
</dbReference>
<dbReference type="Pfam" id="PF13508">
    <property type="entry name" value="Acetyltransf_7"/>
    <property type="match status" value="1"/>
</dbReference>